<dbReference type="PATRIC" id="fig|44574.3.peg.814"/>
<evidence type="ECO:0000256" key="1">
    <source>
        <dbReference type="SAM" id="Phobius"/>
    </source>
</evidence>
<name>A0A0F7KE20_9PROT</name>
<keyword evidence="1" id="KW-0812">Transmembrane</keyword>
<dbReference type="Proteomes" id="UP000034156">
    <property type="component" value="Chromosome"/>
</dbReference>
<feature type="transmembrane region" description="Helical" evidence="1">
    <location>
        <begin position="47"/>
        <end position="66"/>
    </location>
</feature>
<reference evidence="2 4" key="2">
    <citation type="journal article" date="2016" name="Genome Announc.">
        <title>Genome Sequence of Nitrosomonas communis Strain Nm2, a Mesophilic Ammonia-Oxidizing Bacterium Isolated from Mediterranean Soil.</title>
        <authorList>
            <person name="Kozlowski J.A."/>
            <person name="Kits K.D."/>
            <person name="Stein L.Y."/>
        </authorList>
    </citation>
    <scope>NUCLEOTIDE SEQUENCE [LARGE SCALE GENOMIC DNA]</scope>
    <source>
        <strain evidence="2 4">Nm2</strain>
    </source>
</reference>
<evidence type="ECO:0000313" key="3">
    <source>
        <dbReference type="EMBL" id="TYP86985.1"/>
    </source>
</evidence>
<evidence type="ECO:0000313" key="2">
    <source>
        <dbReference type="EMBL" id="AKH37067.1"/>
    </source>
</evidence>
<keyword evidence="1" id="KW-0472">Membrane</keyword>
<dbReference type="RefSeq" id="WP_046849162.1">
    <property type="nucleotide sequence ID" value="NZ_CP011451.1"/>
</dbReference>
<organism evidence="2 4">
    <name type="scientific">Nitrosomonas communis</name>
    <dbReference type="NCBI Taxonomy" id="44574"/>
    <lineage>
        <taxon>Bacteria</taxon>
        <taxon>Pseudomonadati</taxon>
        <taxon>Pseudomonadota</taxon>
        <taxon>Betaproteobacteria</taxon>
        <taxon>Nitrosomonadales</taxon>
        <taxon>Nitrosomonadaceae</taxon>
        <taxon>Nitrosomonas</taxon>
    </lineage>
</organism>
<keyword evidence="1" id="KW-1133">Transmembrane helix</keyword>
<keyword evidence="4" id="KW-1185">Reference proteome</keyword>
<dbReference type="Proteomes" id="UP000324176">
    <property type="component" value="Unassembled WGS sequence"/>
</dbReference>
<gene>
    <name evidence="2" type="ORF">AAW31_03400</name>
    <name evidence="3" type="ORF">BCL69_102816</name>
</gene>
<dbReference type="AlphaFoldDB" id="A0A0F7KE20"/>
<dbReference type="KEGG" id="nco:AAW31_03400"/>
<sequence length="222" mass="25259">MTDQYKQNEGDQSGKSKLEWAKPASLMNILSEKFAPIAKIQHMQLPAWSLLVFLGILLLVIAWKYIAVSQAESRVDRERVQITQDLETERSIMMRRAREYADSQYNKEEERFGQVLSWAVRGELIRNNLDQVSQYLNELVKMKDTERVVLIGDDGKLLVSTDKKLEEAEGKDLYPAEVLQKRKITMLSDVNGKKLLVVPVMGLNSRLATVVVSYKQAALTGS</sequence>
<dbReference type="OrthoDB" id="8545326at2"/>
<dbReference type="EMBL" id="CP011451">
    <property type="protein sequence ID" value="AKH37067.1"/>
    <property type="molecule type" value="Genomic_DNA"/>
</dbReference>
<evidence type="ECO:0000313" key="5">
    <source>
        <dbReference type="Proteomes" id="UP000324176"/>
    </source>
</evidence>
<reference evidence="3 5" key="3">
    <citation type="submission" date="2019-07" db="EMBL/GenBank/DDBJ databases">
        <title>Active sludge and wastewater microbial communities from Klosterneuburg, Austria.</title>
        <authorList>
            <person name="Wagner M."/>
        </authorList>
    </citation>
    <scope>NUCLEOTIDE SEQUENCE [LARGE SCALE GENOMIC DNA]</scope>
    <source>
        <strain evidence="3 5">Nm2</strain>
    </source>
</reference>
<proteinExistence type="predicted"/>
<dbReference type="EMBL" id="VNHT01000028">
    <property type="protein sequence ID" value="TYP86985.1"/>
    <property type="molecule type" value="Genomic_DNA"/>
</dbReference>
<reference evidence="4" key="1">
    <citation type="submission" date="2015-05" db="EMBL/GenBank/DDBJ databases">
        <title>Draft genome of Nitrosomonas communis strain Nm2.</title>
        <authorList>
            <person name="Kozlowski J.A."/>
            <person name="Kits K.D."/>
            <person name="Stein L.Y."/>
        </authorList>
    </citation>
    <scope>NUCLEOTIDE SEQUENCE [LARGE SCALE GENOMIC DNA]</scope>
    <source>
        <strain evidence="4">Nm2</strain>
    </source>
</reference>
<protein>
    <submittedName>
        <fullName evidence="2">Uncharacterized protein</fullName>
    </submittedName>
</protein>
<accession>A0A0F7KE20</accession>
<evidence type="ECO:0000313" key="4">
    <source>
        <dbReference type="Proteomes" id="UP000034156"/>
    </source>
</evidence>